<dbReference type="EMBL" id="MNCJ02000320">
    <property type="protein sequence ID" value="KAF5804769.1"/>
    <property type="molecule type" value="Genomic_DNA"/>
</dbReference>
<feature type="coiled-coil region" evidence="1">
    <location>
        <begin position="390"/>
        <end position="421"/>
    </location>
</feature>
<feature type="compositionally biased region" description="Basic and acidic residues" evidence="2">
    <location>
        <begin position="7"/>
        <end position="16"/>
    </location>
</feature>
<dbReference type="Gramene" id="mRNA:HanXRQr2_Chr05g0201001">
    <property type="protein sequence ID" value="mRNA:HanXRQr2_Chr05g0201001"/>
    <property type="gene ID" value="HanXRQr2_Chr05g0201001"/>
</dbReference>
<feature type="region of interest" description="Disordered" evidence="2">
    <location>
        <begin position="274"/>
        <end position="303"/>
    </location>
</feature>
<dbReference type="AlphaFoldDB" id="A0A9K3NLJ8"/>
<keyword evidence="1" id="KW-0175">Coiled coil</keyword>
<evidence type="ECO:0000256" key="1">
    <source>
        <dbReference type="SAM" id="Coils"/>
    </source>
</evidence>
<organism evidence="3 4">
    <name type="scientific">Helianthus annuus</name>
    <name type="common">Common sunflower</name>
    <dbReference type="NCBI Taxonomy" id="4232"/>
    <lineage>
        <taxon>Eukaryota</taxon>
        <taxon>Viridiplantae</taxon>
        <taxon>Streptophyta</taxon>
        <taxon>Embryophyta</taxon>
        <taxon>Tracheophyta</taxon>
        <taxon>Spermatophyta</taxon>
        <taxon>Magnoliopsida</taxon>
        <taxon>eudicotyledons</taxon>
        <taxon>Gunneridae</taxon>
        <taxon>Pentapetalae</taxon>
        <taxon>asterids</taxon>
        <taxon>campanulids</taxon>
        <taxon>Asterales</taxon>
        <taxon>Asteraceae</taxon>
        <taxon>Asteroideae</taxon>
        <taxon>Heliantheae alliance</taxon>
        <taxon>Heliantheae</taxon>
        <taxon>Helianthus</taxon>
    </lineage>
</organism>
<feature type="region of interest" description="Disordered" evidence="2">
    <location>
        <begin position="1"/>
        <end position="23"/>
    </location>
</feature>
<protein>
    <submittedName>
        <fullName evidence="3">Uncharacterized protein</fullName>
    </submittedName>
</protein>
<reference evidence="3" key="2">
    <citation type="submission" date="2020-06" db="EMBL/GenBank/DDBJ databases">
        <title>Helianthus annuus Genome sequencing and assembly Release 2.</title>
        <authorList>
            <person name="Gouzy J."/>
            <person name="Langlade N."/>
            <person name="Munos S."/>
        </authorList>
    </citation>
    <scope>NUCLEOTIDE SEQUENCE</scope>
    <source>
        <tissue evidence="3">Leaves</tissue>
    </source>
</reference>
<keyword evidence="4" id="KW-1185">Reference proteome</keyword>
<name>A0A9K3NLJ8_HELAN</name>
<evidence type="ECO:0000313" key="4">
    <source>
        <dbReference type="Proteomes" id="UP000215914"/>
    </source>
</evidence>
<gene>
    <name evidence="3" type="ORF">HanXRQr2_Chr05g0201001</name>
</gene>
<evidence type="ECO:0000256" key="2">
    <source>
        <dbReference type="SAM" id="MobiDB-lite"/>
    </source>
</evidence>
<evidence type="ECO:0000313" key="3">
    <source>
        <dbReference type="EMBL" id="KAF5804769.1"/>
    </source>
</evidence>
<feature type="region of interest" description="Disordered" evidence="2">
    <location>
        <begin position="459"/>
        <end position="496"/>
    </location>
</feature>
<dbReference type="Proteomes" id="UP000215914">
    <property type="component" value="Unassembled WGS sequence"/>
</dbReference>
<reference evidence="3" key="1">
    <citation type="journal article" date="2017" name="Nature">
        <title>The sunflower genome provides insights into oil metabolism, flowering and Asterid evolution.</title>
        <authorList>
            <person name="Badouin H."/>
            <person name="Gouzy J."/>
            <person name="Grassa C.J."/>
            <person name="Murat F."/>
            <person name="Staton S.E."/>
            <person name="Cottret L."/>
            <person name="Lelandais-Briere C."/>
            <person name="Owens G.L."/>
            <person name="Carrere S."/>
            <person name="Mayjonade B."/>
            <person name="Legrand L."/>
            <person name="Gill N."/>
            <person name="Kane N.C."/>
            <person name="Bowers J.E."/>
            <person name="Hubner S."/>
            <person name="Bellec A."/>
            <person name="Berard A."/>
            <person name="Berges H."/>
            <person name="Blanchet N."/>
            <person name="Boniface M.C."/>
            <person name="Brunel D."/>
            <person name="Catrice O."/>
            <person name="Chaidir N."/>
            <person name="Claudel C."/>
            <person name="Donnadieu C."/>
            <person name="Faraut T."/>
            <person name="Fievet G."/>
            <person name="Helmstetter N."/>
            <person name="King M."/>
            <person name="Knapp S.J."/>
            <person name="Lai Z."/>
            <person name="Le Paslier M.C."/>
            <person name="Lippi Y."/>
            <person name="Lorenzon L."/>
            <person name="Mandel J.R."/>
            <person name="Marage G."/>
            <person name="Marchand G."/>
            <person name="Marquand E."/>
            <person name="Bret-Mestries E."/>
            <person name="Morien E."/>
            <person name="Nambeesan S."/>
            <person name="Nguyen T."/>
            <person name="Pegot-Espagnet P."/>
            <person name="Pouilly N."/>
            <person name="Raftis F."/>
            <person name="Sallet E."/>
            <person name="Schiex T."/>
            <person name="Thomas J."/>
            <person name="Vandecasteele C."/>
            <person name="Vares D."/>
            <person name="Vear F."/>
            <person name="Vautrin S."/>
            <person name="Crespi M."/>
            <person name="Mangin B."/>
            <person name="Burke J.M."/>
            <person name="Salse J."/>
            <person name="Munos S."/>
            <person name="Vincourt P."/>
            <person name="Rieseberg L.H."/>
            <person name="Langlade N.B."/>
        </authorList>
    </citation>
    <scope>NUCLEOTIDE SEQUENCE</scope>
    <source>
        <tissue evidence="3">Leaves</tissue>
    </source>
</reference>
<feature type="compositionally biased region" description="Acidic residues" evidence="2">
    <location>
        <begin position="463"/>
        <end position="473"/>
    </location>
</feature>
<comment type="caution">
    <text evidence="3">The sequence shown here is derived from an EMBL/GenBank/DDBJ whole genome shotgun (WGS) entry which is preliminary data.</text>
</comment>
<proteinExistence type="predicted"/>
<sequence>MQLRNSPHKDSKKDSPLKSQGIIKDSPTERCCFSDAHVDKIRHCFPANAVFKSFDPTALSDFVSDVWVAFPATLFAIGYSYPFPDFTQSFFSLTGISYIQAMPMIWRVLYTFERIIEQEGIDLGMAELAEFYDLTTFGSHRYLLKRKAGEDHPIFKVTKNDTNWKRRFFFVKRDSIPDGKDLPKEWATHGRVEDPRRITITISIARLKLTPAAKERVLAFKKLDPEVRSFQITIQDSQEISSASATMSSAGKSARSVKSASKFGLSDLANVTSSKKKAPAASPSASAPKASIRGKGKKRKTSEDLQGFPLLRQQFLDYVNEVRITAPVGHPFRISCLCILFLRGSSGSELTLFPSLQKLAEIETYLGHVEDQESQIADLQQMGVLKDLKIADLEKELRATKAEAAQRLIDMDNEKQEITQDAKVSAAIAMYKIQLQMAEEAQDPTFDKNSWDVEGWKARLADLEDEDEAEEIPMLEGGGAEKDQGGDAGGDEAAKE</sequence>
<feature type="compositionally biased region" description="Low complexity" evidence="2">
    <location>
        <begin position="279"/>
        <end position="291"/>
    </location>
</feature>
<accession>A0A9K3NLJ8</accession>